<sequence>MPANLRRVSTPSIEGANAQYITQFNKSHIFTTVKIGEWNVGGSVLLGRFFTGGVLPAFHLASTFREEALSCDRGRWQVEKHRTDL</sequence>
<accession>A0ABQ7D093</accession>
<dbReference type="EMBL" id="QGKV02000759">
    <property type="protein sequence ID" value="KAF3565037.1"/>
    <property type="molecule type" value="Genomic_DNA"/>
</dbReference>
<gene>
    <name evidence="1" type="ORF">DY000_02013496</name>
</gene>
<evidence type="ECO:0000313" key="2">
    <source>
        <dbReference type="Proteomes" id="UP000266723"/>
    </source>
</evidence>
<comment type="caution">
    <text evidence="1">The sequence shown here is derived from an EMBL/GenBank/DDBJ whole genome shotgun (WGS) entry which is preliminary data.</text>
</comment>
<proteinExistence type="predicted"/>
<protein>
    <submittedName>
        <fullName evidence="1">Uncharacterized protein</fullName>
    </submittedName>
</protein>
<organism evidence="1 2">
    <name type="scientific">Brassica cretica</name>
    <name type="common">Mustard</name>
    <dbReference type="NCBI Taxonomy" id="69181"/>
    <lineage>
        <taxon>Eukaryota</taxon>
        <taxon>Viridiplantae</taxon>
        <taxon>Streptophyta</taxon>
        <taxon>Embryophyta</taxon>
        <taxon>Tracheophyta</taxon>
        <taxon>Spermatophyta</taxon>
        <taxon>Magnoliopsida</taxon>
        <taxon>eudicotyledons</taxon>
        <taxon>Gunneridae</taxon>
        <taxon>Pentapetalae</taxon>
        <taxon>rosids</taxon>
        <taxon>malvids</taxon>
        <taxon>Brassicales</taxon>
        <taxon>Brassicaceae</taxon>
        <taxon>Brassiceae</taxon>
        <taxon>Brassica</taxon>
    </lineage>
</organism>
<evidence type="ECO:0000313" key="1">
    <source>
        <dbReference type="EMBL" id="KAF3565037.1"/>
    </source>
</evidence>
<dbReference type="Proteomes" id="UP000266723">
    <property type="component" value="Unassembled WGS sequence"/>
</dbReference>
<name>A0ABQ7D093_BRACR</name>
<keyword evidence="2" id="KW-1185">Reference proteome</keyword>
<reference evidence="1 2" key="1">
    <citation type="journal article" date="2020" name="BMC Genomics">
        <title>Intraspecific diversification of the crop wild relative Brassica cretica Lam. using demographic model selection.</title>
        <authorList>
            <person name="Kioukis A."/>
            <person name="Michalopoulou V.A."/>
            <person name="Briers L."/>
            <person name="Pirintsos S."/>
            <person name="Studholme D.J."/>
            <person name="Pavlidis P."/>
            <person name="Sarris P.F."/>
        </authorList>
    </citation>
    <scope>NUCLEOTIDE SEQUENCE [LARGE SCALE GENOMIC DNA]</scope>
    <source>
        <strain evidence="2">cv. PFS-1207/04</strain>
    </source>
</reference>